<name>Q4N9K8_THEPA</name>
<protein>
    <submittedName>
        <fullName evidence="1">Uncharacterized protein</fullName>
    </submittedName>
</protein>
<organism evidence="1 2">
    <name type="scientific">Theileria parva</name>
    <name type="common">East coast fever infection agent</name>
    <dbReference type="NCBI Taxonomy" id="5875"/>
    <lineage>
        <taxon>Eukaryota</taxon>
        <taxon>Sar</taxon>
        <taxon>Alveolata</taxon>
        <taxon>Apicomplexa</taxon>
        <taxon>Aconoidasida</taxon>
        <taxon>Piroplasmida</taxon>
        <taxon>Theileriidae</taxon>
        <taxon>Theileria</taxon>
    </lineage>
</organism>
<dbReference type="eggNOG" id="ENOG502TN2F">
    <property type="taxonomic scope" value="Eukaryota"/>
</dbReference>
<dbReference type="InParanoid" id="Q4N9K8"/>
<sequence>MSSNVSTVTGQISSIANFYCNKRLNILLRIKSFARRVRFRCKLHNQILYPNIINGNNSNNLINKEFNEKKLIEDPIDYQKITEFMVEDLVSKCSFLSNHDLILILDLLTRIKKPLGKICYYQVENSSHSYSHNDKLEPVVKTNLKTNGIISKGQRTLLKYLFQSEENKTLTDNERYYMIIALSRECRLIPFSSWLKLFENVLHSLITKQPESLYGHKPFQIANLLLIYDQISRYTHKKQSSLFKNVNYSSNDAEVEISKGQLKTLETDLQIGNTERRISNPFKLDLINTSIYRLESCLAGLKPEKLIKILYLINSRQSYSNNFFQNSLIHLESGDLIRSLKTSQIHTLFTIFSSAYKFHFPSLIESLNYEIQFLTDRPSISPFSSKEISTSNLISDSLCEKSVLNVRDQGDKLCETNDFNEALNKYKKLESICLCVMILTLEYITRLKDPNSHSLSNLKNLTFTTQQIFGEEHEWNDLLLILGKKTRNLEASLTHSEITKEMTNEFHSKLENLIEYNQFLVKIFKIEPKYENYMQRVQFFVDFFSCVKPHTSESLNLNKNLLQTDSCLLN</sequence>
<dbReference type="Proteomes" id="UP000001949">
    <property type="component" value="Unassembled WGS sequence"/>
</dbReference>
<dbReference type="GeneID" id="3503189"/>
<gene>
    <name evidence="1" type="ordered locus">TP01_0106</name>
</gene>
<proteinExistence type="predicted"/>
<evidence type="ECO:0000313" key="2">
    <source>
        <dbReference type="Proteomes" id="UP000001949"/>
    </source>
</evidence>
<reference evidence="1 2" key="1">
    <citation type="journal article" date="2005" name="Science">
        <title>Genome sequence of Theileria parva, a bovine pathogen that transforms lymphocytes.</title>
        <authorList>
            <person name="Gardner M.J."/>
            <person name="Bishop R."/>
            <person name="Shah T."/>
            <person name="de Villiers E.P."/>
            <person name="Carlton J.M."/>
            <person name="Hall N."/>
            <person name="Ren Q."/>
            <person name="Paulsen I.T."/>
            <person name="Pain A."/>
            <person name="Berriman M."/>
            <person name="Wilson R.J.M."/>
            <person name="Sato S."/>
            <person name="Ralph S.A."/>
            <person name="Mann D.J."/>
            <person name="Xiong Z."/>
            <person name="Shallom S.J."/>
            <person name="Weidman J."/>
            <person name="Jiang L."/>
            <person name="Lynn J."/>
            <person name="Weaver B."/>
            <person name="Shoaibi A."/>
            <person name="Domingo A.R."/>
            <person name="Wasawo D."/>
            <person name="Crabtree J."/>
            <person name="Wortman J.R."/>
            <person name="Haas B."/>
            <person name="Angiuoli S.V."/>
            <person name="Creasy T.H."/>
            <person name="Lu C."/>
            <person name="Suh B."/>
            <person name="Silva J.C."/>
            <person name="Utterback T.R."/>
            <person name="Feldblyum T.V."/>
            <person name="Pertea M."/>
            <person name="Allen J."/>
            <person name="Nierman W.C."/>
            <person name="Taracha E.L.N."/>
            <person name="Salzberg S.L."/>
            <person name="White O.R."/>
            <person name="Fitzhugh H.A."/>
            <person name="Morzaria S."/>
            <person name="Venter J.C."/>
            <person name="Fraser C.M."/>
            <person name="Nene V."/>
        </authorList>
    </citation>
    <scope>NUCLEOTIDE SEQUENCE [LARGE SCALE GENOMIC DNA]</scope>
    <source>
        <strain evidence="1 2">Muguga</strain>
    </source>
</reference>
<dbReference type="AlphaFoldDB" id="Q4N9K8"/>
<dbReference type="EMBL" id="AAGK01000001">
    <property type="protein sequence ID" value="EAN33350.1"/>
    <property type="molecule type" value="Genomic_DNA"/>
</dbReference>
<evidence type="ECO:0000313" key="1">
    <source>
        <dbReference type="EMBL" id="EAN33350.1"/>
    </source>
</evidence>
<keyword evidence="2" id="KW-1185">Reference proteome</keyword>
<comment type="caution">
    <text evidence="1">The sequence shown here is derived from an EMBL/GenBank/DDBJ whole genome shotgun (WGS) entry which is preliminary data.</text>
</comment>
<dbReference type="OMA" id="HEWNDLL"/>
<dbReference type="VEuPathDB" id="PiroplasmaDB:TpMuguga_01g00106"/>
<dbReference type="KEGG" id="tpv:TP01_0106"/>
<accession>Q4N9K8</accession>
<dbReference type="RefSeq" id="XP_765633.1">
    <property type="nucleotide sequence ID" value="XM_760540.1"/>
</dbReference>